<reference evidence="6 7" key="1">
    <citation type="submission" date="2017-09" db="EMBL/GenBank/DDBJ databases">
        <title>Depth-based differentiation of microbial function through sediment-hosted aquifers and enrichment of novel symbionts in the deep terrestrial subsurface.</title>
        <authorList>
            <person name="Probst A.J."/>
            <person name="Ladd B."/>
            <person name="Jarett J.K."/>
            <person name="Geller-Mcgrath D.E."/>
            <person name="Sieber C.M."/>
            <person name="Emerson J.B."/>
            <person name="Anantharaman K."/>
            <person name="Thomas B.C."/>
            <person name="Malmstrom R."/>
            <person name="Stieglmeier M."/>
            <person name="Klingl A."/>
            <person name="Woyke T."/>
            <person name="Ryan C.M."/>
            <person name="Banfield J.F."/>
        </authorList>
    </citation>
    <scope>NUCLEOTIDE SEQUENCE [LARGE SCALE GENOMIC DNA]</scope>
    <source>
        <strain evidence="6">CG23_combo_of_CG06-09_8_20_14_all_37_87_8</strain>
    </source>
</reference>
<accession>A0A2G9ZF55</accession>
<sequence length="72" mass="7926">MNLENLKLLREQTGISMIECKKALEEAGDNLKEAKKILREKGKESLKDRGDKTAGSGLIEAYVHANSKIGVL</sequence>
<dbReference type="PROSITE" id="PS01126">
    <property type="entry name" value="EF_TS_1"/>
    <property type="match status" value="1"/>
</dbReference>
<proteinExistence type="inferred from homology"/>
<gene>
    <name evidence="6" type="primary">tsf</name>
    <name evidence="6" type="ORF">COX24_01525</name>
</gene>
<evidence type="ECO:0000256" key="2">
    <source>
        <dbReference type="ARBA" id="ARBA00016956"/>
    </source>
</evidence>
<dbReference type="HAMAP" id="MF_00050">
    <property type="entry name" value="EF_Ts"/>
    <property type="match status" value="1"/>
</dbReference>
<feature type="coiled-coil region" evidence="5">
    <location>
        <begin position="17"/>
        <end position="44"/>
    </location>
</feature>
<dbReference type="CDD" id="cd14275">
    <property type="entry name" value="UBA_EF-Ts"/>
    <property type="match status" value="1"/>
</dbReference>
<evidence type="ECO:0000256" key="3">
    <source>
        <dbReference type="ARBA" id="ARBA00022768"/>
    </source>
</evidence>
<comment type="caution">
    <text evidence="6">The sequence shown here is derived from an EMBL/GenBank/DDBJ whole genome shotgun (WGS) entry which is preliminary data.</text>
</comment>
<feature type="non-terminal residue" evidence="6">
    <location>
        <position position="72"/>
    </location>
</feature>
<dbReference type="FunFam" id="1.10.8.10:FF:000001">
    <property type="entry name" value="Elongation factor Ts"/>
    <property type="match status" value="1"/>
</dbReference>
<evidence type="ECO:0000256" key="1">
    <source>
        <dbReference type="ARBA" id="ARBA00005532"/>
    </source>
</evidence>
<keyword evidence="4" id="KW-0648">Protein biosynthesis</keyword>
<name>A0A2G9ZF55_9BACT</name>
<dbReference type="InterPro" id="IPR009060">
    <property type="entry name" value="UBA-like_sf"/>
</dbReference>
<organism evidence="6 7">
    <name type="scientific">bacterium (Candidatus Gribaldobacteria) CG23_combo_of_CG06-09_8_20_14_all_37_87_8</name>
    <dbReference type="NCBI Taxonomy" id="2014278"/>
    <lineage>
        <taxon>Bacteria</taxon>
        <taxon>Candidatus Gribaldobacteria</taxon>
    </lineage>
</organism>
<keyword evidence="3 6" id="KW-0251">Elongation factor</keyword>
<dbReference type="SUPFAM" id="SSF46934">
    <property type="entry name" value="UBA-like"/>
    <property type="match status" value="1"/>
</dbReference>
<dbReference type="InterPro" id="IPR018101">
    <property type="entry name" value="Transl_elong_Ts_CS"/>
</dbReference>
<dbReference type="PANTHER" id="PTHR11741">
    <property type="entry name" value="ELONGATION FACTOR TS"/>
    <property type="match status" value="1"/>
</dbReference>
<dbReference type="EMBL" id="PCSB01000031">
    <property type="protein sequence ID" value="PIP31794.1"/>
    <property type="molecule type" value="Genomic_DNA"/>
</dbReference>
<dbReference type="GO" id="GO:0003746">
    <property type="term" value="F:translation elongation factor activity"/>
    <property type="evidence" value="ECO:0007669"/>
    <property type="project" value="UniProtKB-KW"/>
</dbReference>
<evidence type="ECO:0000313" key="6">
    <source>
        <dbReference type="EMBL" id="PIP31794.1"/>
    </source>
</evidence>
<dbReference type="AlphaFoldDB" id="A0A2G9ZF55"/>
<dbReference type="Gene3D" id="1.10.8.10">
    <property type="entry name" value="DNA helicase RuvA subunit, C-terminal domain"/>
    <property type="match status" value="1"/>
</dbReference>
<evidence type="ECO:0000256" key="4">
    <source>
        <dbReference type="ARBA" id="ARBA00022917"/>
    </source>
</evidence>
<dbReference type="Proteomes" id="UP000230447">
    <property type="component" value="Unassembled WGS sequence"/>
</dbReference>
<evidence type="ECO:0000256" key="5">
    <source>
        <dbReference type="SAM" id="Coils"/>
    </source>
</evidence>
<keyword evidence="5" id="KW-0175">Coiled coil</keyword>
<comment type="similarity">
    <text evidence="1">Belongs to the EF-Ts family.</text>
</comment>
<dbReference type="PANTHER" id="PTHR11741:SF0">
    <property type="entry name" value="ELONGATION FACTOR TS, MITOCHONDRIAL"/>
    <property type="match status" value="1"/>
</dbReference>
<dbReference type="InterPro" id="IPR001816">
    <property type="entry name" value="Transl_elong_EFTs/EF1B"/>
</dbReference>
<protein>
    <recommendedName>
        <fullName evidence="2">Elongation factor Ts</fullName>
    </recommendedName>
</protein>
<evidence type="ECO:0000313" key="7">
    <source>
        <dbReference type="Proteomes" id="UP000230447"/>
    </source>
</evidence>